<dbReference type="InterPro" id="IPR050142">
    <property type="entry name" value="MADS-box/MEF2_TF"/>
</dbReference>
<accession>A0A3Q0ES39</accession>
<dbReference type="FunFam" id="3.40.1810.10:FF:000004">
    <property type="entry name" value="MADS-box transcription factor 1"/>
    <property type="match status" value="1"/>
</dbReference>
<comment type="subcellular location">
    <subcellularLocation>
        <location evidence="1">Nucleus</location>
    </subcellularLocation>
</comment>
<name>A0A3Q0ES39_VIGRR</name>
<dbReference type="AlphaFoldDB" id="A0A3Q0ES39"/>
<dbReference type="PROSITE" id="PS50066">
    <property type="entry name" value="MADS_BOX_2"/>
    <property type="match status" value="1"/>
</dbReference>
<dbReference type="Gene3D" id="3.40.1810.10">
    <property type="entry name" value="Transcription factor, MADS-box"/>
    <property type="match status" value="1"/>
</dbReference>
<keyword evidence="5" id="KW-0539">Nucleus</keyword>
<dbReference type="GO" id="GO:0045944">
    <property type="term" value="P:positive regulation of transcription by RNA polymerase II"/>
    <property type="evidence" value="ECO:0007669"/>
    <property type="project" value="InterPro"/>
</dbReference>
<keyword evidence="2" id="KW-0805">Transcription regulation</keyword>
<proteinExistence type="predicted"/>
<evidence type="ECO:0000256" key="4">
    <source>
        <dbReference type="ARBA" id="ARBA00023163"/>
    </source>
</evidence>
<dbReference type="GO" id="GO:0003700">
    <property type="term" value="F:DNA-binding transcription factor activity"/>
    <property type="evidence" value="ECO:0007669"/>
    <property type="project" value="InterPro"/>
</dbReference>
<dbReference type="GO" id="GO:0048440">
    <property type="term" value="P:carpel development"/>
    <property type="evidence" value="ECO:0007669"/>
    <property type="project" value="UniProtKB-ARBA"/>
</dbReference>
<dbReference type="PROSITE" id="PS51297">
    <property type="entry name" value="K_BOX"/>
    <property type="match status" value="1"/>
</dbReference>
<dbReference type="InterPro" id="IPR002487">
    <property type="entry name" value="TF_Kbox"/>
</dbReference>
<dbReference type="GO" id="GO:0046983">
    <property type="term" value="F:protein dimerization activity"/>
    <property type="evidence" value="ECO:0007669"/>
    <property type="project" value="InterPro"/>
</dbReference>
<keyword evidence="3" id="KW-0238">DNA-binding</keyword>
<dbReference type="RefSeq" id="XP_022634525.1">
    <property type="nucleotide sequence ID" value="XM_022778804.1"/>
</dbReference>
<dbReference type="GO" id="GO:0005634">
    <property type="term" value="C:nucleus"/>
    <property type="evidence" value="ECO:0007669"/>
    <property type="project" value="UniProtKB-SubCell"/>
</dbReference>
<dbReference type="PROSITE" id="PS00350">
    <property type="entry name" value="MADS_BOX_1"/>
    <property type="match status" value="1"/>
</dbReference>
<gene>
    <name evidence="9" type="primary">LOC106755594</name>
</gene>
<keyword evidence="8" id="KW-1185">Reference proteome</keyword>
<dbReference type="SMART" id="SM00432">
    <property type="entry name" value="MADS"/>
    <property type="match status" value="1"/>
</dbReference>
<dbReference type="PRINTS" id="PR00404">
    <property type="entry name" value="MADSDOMAIN"/>
</dbReference>
<dbReference type="Pfam" id="PF00319">
    <property type="entry name" value="SRF-TF"/>
    <property type="match status" value="1"/>
</dbReference>
<evidence type="ECO:0000259" key="6">
    <source>
        <dbReference type="PROSITE" id="PS50066"/>
    </source>
</evidence>
<dbReference type="CDD" id="cd00265">
    <property type="entry name" value="MADS_MEF2_like"/>
    <property type="match status" value="1"/>
</dbReference>
<evidence type="ECO:0000259" key="7">
    <source>
        <dbReference type="PROSITE" id="PS51297"/>
    </source>
</evidence>
<keyword evidence="4" id="KW-0804">Transcription</keyword>
<evidence type="ECO:0000256" key="3">
    <source>
        <dbReference type="ARBA" id="ARBA00023125"/>
    </source>
</evidence>
<evidence type="ECO:0000256" key="1">
    <source>
        <dbReference type="ARBA" id="ARBA00004123"/>
    </source>
</evidence>
<evidence type="ECO:0000313" key="9">
    <source>
        <dbReference type="RefSeq" id="XP_022634525.1"/>
    </source>
</evidence>
<dbReference type="SUPFAM" id="SSF55455">
    <property type="entry name" value="SRF-like"/>
    <property type="match status" value="1"/>
</dbReference>
<evidence type="ECO:0000256" key="5">
    <source>
        <dbReference type="ARBA" id="ARBA00023242"/>
    </source>
</evidence>
<dbReference type="GO" id="GO:0000977">
    <property type="term" value="F:RNA polymerase II transcription regulatory region sequence-specific DNA binding"/>
    <property type="evidence" value="ECO:0007669"/>
    <property type="project" value="InterPro"/>
</dbReference>
<dbReference type="PANTHER" id="PTHR48019">
    <property type="entry name" value="SERUM RESPONSE FACTOR HOMOLOG"/>
    <property type="match status" value="1"/>
</dbReference>
<dbReference type="Pfam" id="PF01486">
    <property type="entry name" value="K-box"/>
    <property type="match status" value="1"/>
</dbReference>
<reference evidence="9" key="2">
    <citation type="submission" date="2025-08" db="UniProtKB">
        <authorList>
            <consortium name="RefSeq"/>
        </authorList>
    </citation>
    <scope>IDENTIFICATION</scope>
    <source>
        <tissue evidence="9">Leaf</tissue>
    </source>
</reference>
<dbReference type="InterPro" id="IPR002100">
    <property type="entry name" value="TF_MADSbox"/>
</dbReference>
<reference evidence="8" key="1">
    <citation type="journal article" date="2014" name="Nat. Commun.">
        <title>Genome sequence of mungbean and insights into evolution within Vigna species.</title>
        <authorList>
            <person name="Kang Y.J."/>
            <person name="Kim S.K."/>
            <person name="Kim M.Y."/>
            <person name="Lestari P."/>
            <person name="Kim K.H."/>
            <person name="Ha B.K."/>
            <person name="Jun T.H."/>
            <person name="Hwang W.J."/>
            <person name="Lee T."/>
            <person name="Lee J."/>
            <person name="Shim S."/>
            <person name="Yoon M.Y."/>
            <person name="Jang Y.E."/>
            <person name="Han K.S."/>
            <person name="Taeprayoon P."/>
            <person name="Yoon N."/>
            <person name="Somta P."/>
            <person name="Tanya P."/>
            <person name="Kim K.S."/>
            <person name="Gwag J.G."/>
            <person name="Moon J.K."/>
            <person name="Lee Y.H."/>
            <person name="Park B.S."/>
            <person name="Bombarely A."/>
            <person name="Doyle J.J."/>
            <person name="Jackson S.A."/>
            <person name="Schafleitner R."/>
            <person name="Srinives P."/>
            <person name="Varshney R.K."/>
            <person name="Lee S.H."/>
        </authorList>
    </citation>
    <scope>NUCLEOTIDE SEQUENCE [LARGE SCALE GENOMIC DNA]</scope>
    <source>
        <strain evidence="8">cv. VC1973A</strain>
    </source>
</reference>
<sequence length="229" mass="26155">MGRGRVELKRIENKINRQVTFAKRRNGLLKKAYELSVLCDAELALIIFSTRGKLYEFCSTSSMLKTLERYQKCNYGAPEANASTKEALVLELSSQQEYLKLKARYEALQRFQRNLMGEDLGPLSSNELESLERQLDSSLKQIRSTREHLLGEANTALRQRLEEYQINQFQLNPSGEDMGYDRHPGQHQGDALFQPLECEPTLQMGYRPDPVSVITGGQSMNNFMGGWLP</sequence>
<dbReference type="GeneID" id="106755594"/>
<feature type="domain" description="MADS-box" evidence="6">
    <location>
        <begin position="1"/>
        <end position="61"/>
    </location>
</feature>
<dbReference type="InterPro" id="IPR033896">
    <property type="entry name" value="MEF2-like_N"/>
</dbReference>
<feature type="domain" description="K-box" evidence="7">
    <location>
        <begin position="91"/>
        <end position="177"/>
    </location>
</feature>
<evidence type="ECO:0000256" key="2">
    <source>
        <dbReference type="ARBA" id="ARBA00023015"/>
    </source>
</evidence>
<organism evidence="8 9">
    <name type="scientific">Vigna radiata var. radiata</name>
    <name type="common">Mung bean</name>
    <name type="synonym">Phaseolus aureus</name>
    <dbReference type="NCBI Taxonomy" id="3916"/>
    <lineage>
        <taxon>Eukaryota</taxon>
        <taxon>Viridiplantae</taxon>
        <taxon>Streptophyta</taxon>
        <taxon>Embryophyta</taxon>
        <taxon>Tracheophyta</taxon>
        <taxon>Spermatophyta</taxon>
        <taxon>Magnoliopsida</taxon>
        <taxon>eudicotyledons</taxon>
        <taxon>Gunneridae</taxon>
        <taxon>Pentapetalae</taxon>
        <taxon>rosids</taxon>
        <taxon>fabids</taxon>
        <taxon>Fabales</taxon>
        <taxon>Fabaceae</taxon>
        <taxon>Papilionoideae</taxon>
        <taxon>50 kb inversion clade</taxon>
        <taxon>NPAAA clade</taxon>
        <taxon>indigoferoid/millettioid clade</taxon>
        <taxon>Phaseoleae</taxon>
        <taxon>Vigna</taxon>
    </lineage>
</organism>
<protein>
    <submittedName>
        <fullName evidence="9">MADS-box transcription factor 1 isoform X3</fullName>
    </submittedName>
</protein>
<dbReference type="Proteomes" id="UP000087766">
    <property type="component" value="Chromosome 2"/>
</dbReference>
<dbReference type="InterPro" id="IPR036879">
    <property type="entry name" value="TF_MADSbox_sf"/>
</dbReference>
<evidence type="ECO:0000313" key="8">
    <source>
        <dbReference type="Proteomes" id="UP000087766"/>
    </source>
</evidence>